<reference evidence="2 3" key="1">
    <citation type="submission" date="2017-05" db="EMBL/GenBank/DDBJ databases">
        <authorList>
            <person name="Varghese N."/>
            <person name="Submissions S."/>
        </authorList>
    </citation>
    <scope>NUCLEOTIDE SEQUENCE [LARGE SCALE GENOMIC DNA]</scope>
    <source>
        <strain evidence="2 3">DSM 25457</strain>
    </source>
</reference>
<name>A0ABY1PZ62_9BACT</name>
<evidence type="ECO:0000313" key="3">
    <source>
        <dbReference type="Proteomes" id="UP001158067"/>
    </source>
</evidence>
<evidence type="ECO:0000256" key="1">
    <source>
        <dbReference type="SAM" id="MobiDB-lite"/>
    </source>
</evidence>
<sequence length="190" mass="20238">MGFTKPDESPRPLVRSYRTVSPLPRIDSMNQPFGGLLSAALSLTSRPVDVIDHPALRSPDFPPVRDHGKPRPTPAITPPTDSATHQHRPISTMGQAVYADSAIAAPTRLGSSPSSTGVANAVKWAVSRESHFALKLPSCGWSATPPPTTKGDNLNLRMVHVADSHIAERATSSPWSPWARTGIGLTIQSG</sequence>
<proteinExistence type="predicted"/>
<evidence type="ECO:0000313" key="2">
    <source>
        <dbReference type="EMBL" id="SMP49002.1"/>
    </source>
</evidence>
<gene>
    <name evidence="2" type="ORF">SAMN06265222_102488</name>
</gene>
<organism evidence="2 3">
    <name type="scientific">Neorhodopirellula lusitana</name>
    <dbReference type="NCBI Taxonomy" id="445327"/>
    <lineage>
        <taxon>Bacteria</taxon>
        <taxon>Pseudomonadati</taxon>
        <taxon>Planctomycetota</taxon>
        <taxon>Planctomycetia</taxon>
        <taxon>Pirellulales</taxon>
        <taxon>Pirellulaceae</taxon>
        <taxon>Neorhodopirellula</taxon>
    </lineage>
</organism>
<accession>A0ABY1PZ62</accession>
<protein>
    <submittedName>
        <fullName evidence="2">Uncharacterized protein</fullName>
    </submittedName>
</protein>
<feature type="region of interest" description="Disordered" evidence="1">
    <location>
        <begin position="54"/>
        <end position="87"/>
    </location>
</feature>
<dbReference type="Proteomes" id="UP001158067">
    <property type="component" value="Unassembled WGS sequence"/>
</dbReference>
<comment type="caution">
    <text evidence="2">The sequence shown here is derived from an EMBL/GenBank/DDBJ whole genome shotgun (WGS) entry which is preliminary data.</text>
</comment>
<dbReference type="EMBL" id="FXUG01000002">
    <property type="protein sequence ID" value="SMP49002.1"/>
    <property type="molecule type" value="Genomic_DNA"/>
</dbReference>
<keyword evidence="3" id="KW-1185">Reference proteome</keyword>